<evidence type="ECO:0000256" key="2">
    <source>
        <dbReference type="ARBA" id="ARBA00004496"/>
    </source>
</evidence>
<gene>
    <name evidence="7" type="ORF">HYH03_004527</name>
</gene>
<sequence length="252" mass="26771">MSFGVDDLLKELDDLPGQRGAGRVTAAASTGGNPHHRSGSTPPVSSHESIPNTPSSSKPAAQQYGSHSRTRSVSGTTPKPKDELEALLSDFDFGGTPTSTSTAAANGRPAAKSEVQTSRAAPGSGGGAASMLTKHSSNIASKQKCTGVFLGGTSYGRGRMGAVGNLICCDALRCTKCDFRVEWFHNREWDGDVDYLFFRNNFPTESKLAPKMRSRPGCVAYCCQCSWLSVVDQTKLDFSSELRWVCAGHLTA</sequence>
<dbReference type="AlphaFoldDB" id="A0A835Y918"/>
<name>A0A835Y918_9CHLO</name>
<dbReference type="Proteomes" id="UP000612055">
    <property type="component" value="Unassembled WGS sequence"/>
</dbReference>
<evidence type="ECO:0000256" key="5">
    <source>
        <dbReference type="ARBA" id="ARBA00026215"/>
    </source>
</evidence>
<comment type="caution">
    <text evidence="7">The sequence shown here is derived from an EMBL/GenBank/DDBJ whole genome shotgun (WGS) entry which is preliminary data.</text>
</comment>
<dbReference type="InterPro" id="IPR029239">
    <property type="entry name" value="CFAP418"/>
</dbReference>
<feature type="compositionally biased region" description="Polar residues" evidence="6">
    <location>
        <begin position="39"/>
        <end position="77"/>
    </location>
</feature>
<dbReference type="OrthoDB" id="259905at2759"/>
<dbReference type="GO" id="GO:0005829">
    <property type="term" value="C:cytosol"/>
    <property type="evidence" value="ECO:0007669"/>
    <property type="project" value="TreeGrafter"/>
</dbReference>
<keyword evidence="8" id="KW-1185">Reference proteome</keyword>
<reference evidence="7" key="1">
    <citation type="journal article" date="2020" name="bioRxiv">
        <title>Comparative genomics of Chlamydomonas.</title>
        <authorList>
            <person name="Craig R.J."/>
            <person name="Hasan A.R."/>
            <person name="Ness R.W."/>
            <person name="Keightley P.D."/>
        </authorList>
    </citation>
    <scope>NUCLEOTIDE SEQUENCE</scope>
    <source>
        <strain evidence="7">CCAP 11/70</strain>
    </source>
</reference>
<dbReference type="PANTHER" id="PTHR33958:SF1">
    <property type="entry name" value="CILIA- AND FLAGELLA-ASSOCIATED PROTEIN 418"/>
    <property type="match status" value="1"/>
</dbReference>
<protein>
    <recommendedName>
        <fullName evidence="5">Cilia- and flagella-associated protein 418</fullName>
    </recommendedName>
</protein>
<evidence type="ECO:0000313" key="7">
    <source>
        <dbReference type="EMBL" id="KAG2497369.1"/>
    </source>
</evidence>
<comment type="subcellular location">
    <subcellularLocation>
        <location evidence="2">Cytoplasm</location>
    </subcellularLocation>
    <subcellularLocation>
        <location evidence="1">Photoreceptor inner segment</location>
    </subcellularLocation>
</comment>
<evidence type="ECO:0000256" key="6">
    <source>
        <dbReference type="SAM" id="MobiDB-lite"/>
    </source>
</evidence>
<evidence type="ECO:0000313" key="8">
    <source>
        <dbReference type="Proteomes" id="UP000612055"/>
    </source>
</evidence>
<organism evidence="7 8">
    <name type="scientific">Edaphochlamys debaryana</name>
    <dbReference type="NCBI Taxonomy" id="47281"/>
    <lineage>
        <taxon>Eukaryota</taxon>
        <taxon>Viridiplantae</taxon>
        <taxon>Chlorophyta</taxon>
        <taxon>core chlorophytes</taxon>
        <taxon>Chlorophyceae</taxon>
        <taxon>CS clade</taxon>
        <taxon>Chlamydomonadales</taxon>
        <taxon>Chlamydomonadales incertae sedis</taxon>
        <taxon>Edaphochlamys</taxon>
    </lineage>
</organism>
<evidence type="ECO:0000256" key="1">
    <source>
        <dbReference type="ARBA" id="ARBA00004437"/>
    </source>
</evidence>
<accession>A0A835Y918</accession>
<comment type="function">
    <text evidence="4">May be involved in photoreceptor outer segment disk morphogenesis.</text>
</comment>
<feature type="region of interest" description="Disordered" evidence="6">
    <location>
        <begin position="1"/>
        <end position="132"/>
    </location>
</feature>
<dbReference type="PANTHER" id="PTHR33958">
    <property type="entry name" value="PROTEIN C8ORF37"/>
    <property type="match status" value="1"/>
</dbReference>
<evidence type="ECO:0000256" key="3">
    <source>
        <dbReference type="ARBA" id="ARBA00022490"/>
    </source>
</evidence>
<dbReference type="EMBL" id="JAEHOE010000014">
    <property type="protein sequence ID" value="KAG2497369.1"/>
    <property type="molecule type" value="Genomic_DNA"/>
</dbReference>
<evidence type="ECO:0000256" key="4">
    <source>
        <dbReference type="ARBA" id="ARBA00024819"/>
    </source>
</evidence>
<dbReference type="Pfam" id="PF14996">
    <property type="entry name" value="RMP"/>
    <property type="match status" value="1"/>
</dbReference>
<keyword evidence="3" id="KW-0963">Cytoplasm</keyword>
<proteinExistence type="predicted"/>